<dbReference type="Proteomes" id="UP000887226">
    <property type="component" value="Unassembled WGS sequence"/>
</dbReference>
<proteinExistence type="predicted"/>
<protein>
    <submittedName>
        <fullName evidence="1">Uncharacterized protein</fullName>
    </submittedName>
</protein>
<evidence type="ECO:0000313" key="2">
    <source>
        <dbReference type="Proteomes" id="UP000887226"/>
    </source>
</evidence>
<name>A0A9P7Z346_9HELO</name>
<reference evidence="1" key="1">
    <citation type="journal article" date="2021" name="IMA Fungus">
        <title>Genomic characterization of three marine fungi, including Emericellopsis atlantica sp. nov. with signatures of a generalist lifestyle and marine biomass degradation.</title>
        <authorList>
            <person name="Hagestad O.C."/>
            <person name="Hou L."/>
            <person name="Andersen J.H."/>
            <person name="Hansen E.H."/>
            <person name="Altermark B."/>
            <person name="Li C."/>
            <person name="Kuhnert E."/>
            <person name="Cox R.J."/>
            <person name="Crous P.W."/>
            <person name="Spatafora J.W."/>
            <person name="Lail K."/>
            <person name="Amirebrahimi M."/>
            <person name="Lipzen A."/>
            <person name="Pangilinan J."/>
            <person name="Andreopoulos W."/>
            <person name="Hayes R.D."/>
            <person name="Ng V."/>
            <person name="Grigoriev I.V."/>
            <person name="Jackson S.A."/>
            <person name="Sutton T.D.S."/>
            <person name="Dobson A.D.W."/>
            <person name="Rama T."/>
        </authorList>
    </citation>
    <scope>NUCLEOTIDE SEQUENCE</scope>
    <source>
        <strain evidence="1">TRa3180A</strain>
    </source>
</reference>
<dbReference type="AlphaFoldDB" id="A0A9P7Z346"/>
<organism evidence="1 2">
    <name type="scientific">Calycina marina</name>
    <dbReference type="NCBI Taxonomy" id="1763456"/>
    <lineage>
        <taxon>Eukaryota</taxon>
        <taxon>Fungi</taxon>
        <taxon>Dikarya</taxon>
        <taxon>Ascomycota</taxon>
        <taxon>Pezizomycotina</taxon>
        <taxon>Leotiomycetes</taxon>
        <taxon>Helotiales</taxon>
        <taxon>Pezizellaceae</taxon>
        <taxon>Calycina</taxon>
    </lineage>
</organism>
<dbReference type="EMBL" id="MU253902">
    <property type="protein sequence ID" value="KAG9244492.1"/>
    <property type="molecule type" value="Genomic_DNA"/>
</dbReference>
<evidence type="ECO:0000313" key="1">
    <source>
        <dbReference type="EMBL" id="KAG9244492.1"/>
    </source>
</evidence>
<keyword evidence="2" id="KW-1185">Reference proteome</keyword>
<gene>
    <name evidence="1" type="ORF">BJ878DRAFT_575667</name>
</gene>
<comment type="caution">
    <text evidence="1">The sequence shown here is derived from an EMBL/GenBank/DDBJ whole genome shotgun (WGS) entry which is preliminary data.</text>
</comment>
<sequence length="274" mass="31518">MFQKILCYYKSDCDVASRSDPCCRYSTLRDGMASRTTLAETFSRRSTRASWQRDIWRVKSSWEAFRPSFQPLVKYVTGTKLRGLFATRWNHITFEAAERFRRPKELESLTDDRSIDDCSTEVSMRVTLWPGQRLGYNPRCRALDSRLTLIGSLLIDGMDNATPQDGGKSQAYVRRSGRARNLDYCLDDGRDTRQQDQAMFGLQLAAVHMLRCAALQCNAMQSKAKAGWYTWVVYLPIDEDETWRPGMCHSLNCYYKAPHGLSEQVGGRQQRTTL</sequence>
<accession>A0A9P7Z346</accession>